<evidence type="ECO:0000313" key="3">
    <source>
        <dbReference type="EMBL" id="CAD9254888.1"/>
    </source>
</evidence>
<dbReference type="EMBL" id="HBGJ01020440">
    <property type="protein sequence ID" value="CAD9254884.1"/>
    <property type="molecule type" value="Transcribed_RNA"/>
</dbReference>
<protein>
    <submittedName>
        <fullName evidence="3">Uncharacterized protein</fullName>
    </submittedName>
</protein>
<evidence type="ECO:0000313" key="2">
    <source>
        <dbReference type="EMBL" id="CAD9254884.1"/>
    </source>
</evidence>
<accession>A0A6U4G142</accession>
<proteinExistence type="predicted"/>
<organism evidence="3">
    <name type="scientific">Phaeomonas parva</name>
    <dbReference type="NCBI Taxonomy" id="124430"/>
    <lineage>
        <taxon>Eukaryota</taxon>
        <taxon>Sar</taxon>
        <taxon>Stramenopiles</taxon>
        <taxon>Ochrophyta</taxon>
        <taxon>Pinguiophyceae</taxon>
        <taxon>Pinguiochrysidales</taxon>
        <taxon>Pinguiochrysidaceae</taxon>
        <taxon>Phaeomonas</taxon>
    </lineage>
</organism>
<name>A0A6U4G142_9STRA</name>
<dbReference type="EMBL" id="HBGJ01020446">
    <property type="protein sequence ID" value="CAD9254888.1"/>
    <property type="molecule type" value="Transcribed_RNA"/>
</dbReference>
<gene>
    <name evidence="2" type="ORF">PPAR1163_LOCUS13252</name>
    <name evidence="3" type="ORF">PPAR1163_LOCUS13256</name>
</gene>
<feature type="region of interest" description="Disordered" evidence="1">
    <location>
        <begin position="104"/>
        <end position="134"/>
    </location>
</feature>
<sequence length="134" mass="13721">MSPRTPTLTATTLSPLPPSSHVLSLALPSSAFPDVPTHTNAPASVEMRPARRIVPQAQVAQHQGGFDDIAGISATDITAEVVPEATPYGGYPVLHAPADKYGPSGVAATHARPSSADHFGPSGVSPTHGDRSLT</sequence>
<dbReference type="AlphaFoldDB" id="A0A6U4G142"/>
<reference evidence="3" key="1">
    <citation type="submission" date="2021-01" db="EMBL/GenBank/DDBJ databases">
        <authorList>
            <person name="Corre E."/>
            <person name="Pelletier E."/>
            <person name="Niang G."/>
            <person name="Scheremetjew M."/>
            <person name="Finn R."/>
            <person name="Kale V."/>
            <person name="Holt S."/>
            <person name="Cochrane G."/>
            <person name="Meng A."/>
            <person name="Brown T."/>
            <person name="Cohen L."/>
        </authorList>
    </citation>
    <scope>NUCLEOTIDE SEQUENCE</scope>
    <source>
        <strain evidence="3">CCMP2877</strain>
    </source>
</reference>
<evidence type="ECO:0000256" key="1">
    <source>
        <dbReference type="SAM" id="MobiDB-lite"/>
    </source>
</evidence>